<feature type="compositionally biased region" description="Pro residues" evidence="1">
    <location>
        <begin position="161"/>
        <end position="171"/>
    </location>
</feature>
<sequence>MSLDMQDGHDPASICQQSPSLLSARPDSDKPLLTMDRTTSLCLACSSSLPPCRTGLAAAKDPDNEIHITPCCSRPVCPACIRSNPRLLRYNPCLHCLGGVGAVGARSVSSSKTRSITEGHSPQRPVNVDGAVRDGDVLVLDDDSEEGGELDEEDHSTDPDSPFPATPPPPYLGTLRATPNPPHDVLHNLEGEGNLSRSASIKKMEVAPTSSGPQKYYIKPSDTLLGIALKFSVDGRLLCQLNHLPPSTLRTTPHILHTRTFLMLPPSARGADLASSSTPSAQEDAEHRVRRTRERAEVRLQTLTKEVDWKVAKAYVAVADIIDDDPDTSGKTTTHEGALEKLKIRQASSSADATNGEGNLEQRAIDQYLDDEEWEARERKEGRGVTIPAFPYLQDRLRDHTAGLETSWKSFWSHAWTALYSPNQPLYISVTV</sequence>
<dbReference type="InParanoid" id="J7RGI5"/>
<evidence type="ECO:0000256" key="1">
    <source>
        <dbReference type="SAM" id="MobiDB-lite"/>
    </source>
</evidence>
<keyword evidence="3" id="KW-1185">Reference proteome</keyword>
<evidence type="ECO:0000313" key="2">
    <source>
        <dbReference type="EMBL" id="CCL98172.1"/>
    </source>
</evidence>
<dbReference type="GeneID" id="24093083"/>
<evidence type="ECO:0008006" key="4">
    <source>
        <dbReference type="Google" id="ProtNLM"/>
    </source>
</evidence>
<dbReference type="OrthoDB" id="2107166at2759"/>
<dbReference type="RefSeq" id="XP_012177455.1">
    <property type="nucleotide sequence ID" value="XM_012322065.1"/>
</dbReference>
<feature type="region of interest" description="Disordered" evidence="1">
    <location>
        <begin position="1"/>
        <end position="30"/>
    </location>
</feature>
<organism evidence="2 3">
    <name type="scientific">Fibroporia radiculosa</name>
    <dbReference type="NCBI Taxonomy" id="599839"/>
    <lineage>
        <taxon>Eukaryota</taxon>
        <taxon>Fungi</taxon>
        <taxon>Dikarya</taxon>
        <taxon>Basidiomycota</taxon>
        <taxon>Agaricomycotina</taxon>
        <taxon>Agaricomycetes</taxon>
        <taxon>Polyporales</taxon>
        <taxon>Fibroporiaceae</taxon>
        <taxon>Fibroporia</taxon>
    </lineage>
</organism>
<name>J7RGI5_9APHY</name>
<feature type="region of interest" description="Disordered" evidence="1">
    <location>
        <begin position="111"/>
        <end position="190"/>
    </location>
</feature>
<dbReference type="AlphaFoldDB" id="J7RGI5"/>
<proteinExistence type="predicted"/>
<dbReference type="Proteomes" id="UP000006352">
    <property type="component" value="Unassembled WGS sequence"/>
</dbReference>
<accession>J7RGI5</accession>
<feature type="compositionally biased region" description="Basic and acidic residues" evidence="1">
    <location>
        <begin position="1"/>
        <end position="10"/>
    </location>
</feature>
<reference evidence="2 3" key="1">
    <citation type="journal article" date="2012" name="Appl. Environ. Microbiol.">
        <title>Short-read sequencing for genomic analysis of the brown rot fungus Fibroporia radiculosa.</title>
        <authorList>
            <person name="Tang J.D."/>
            <person name="Perkins A.D."/>
            <person name="Sonstegard T.S."/>
            <person name="Schroeder S.G."/>
            <person name="Burgess S.C."/>
            <person name="Diehl S.V."/>
        </authorList>
    </citation>
    <scope>NUCLEOTIDE SEQUENCE [LARGE SCALE GENOMIC DNA]</scope>
    <source>
        <strain evidence="2 3">TFFH 294</strain>
    </source>
</reference>
<dbReference type="EMBL" id="HE796870">
    <property type="protein sequence ID" value="CCL98172.1"/>
    <property type="molecule type" value="Genomic_DNA"/>
</dbReference>
<protein>
    <recommendedName>
        <fullName evidence="4">LysM domain-containing protein</fullName>
    </recommendedName>
</protein>
<feature type="region of interest" description="Disordered" evidence="1">
    <location>
        <begin position="268"/>
        <end position="293"/>
    </location>
</feature>
<dbReference type="Gene3D" id="3.10.350.10">
    <property type="entry name" value="LysM domain"/>
    <property type="match status" value="1"/>
</dbReference>
<dbReference type="HOGENOM" id="CLU_066054_0_0_1"/>
<evidence type="ECO:0000313" key="3">
    <source>
        <dbReference type="Proteomes" id="UP000006352"/>
    </source>
</evidence>
<dbReference type="InterPro" id="IPR036779">
    <property type="entry name" value="LysM_dom_sf"/>
</dbReference>
<feature type="compositionally biased region" description="Acidic residues" evidence="1">
    <location>
        <begin position="139"/>
        <end position="155"/>
    </location>
</feature>
<gene>
    <name evidence="2" type="ORF">FIBRA_00166</name>
</gene>